<dbReference type="EMBL" id="BLAY01000243">
    <property type="protein sequence ID" value="GET43679.1"/>
    <property type="molecule type" value="Genomic_DNA"/>
</dbReference>
<feature type="region of interest" description="Disordered" evidence="1">
    <location>
        <begin position="1"/>
        <end position="20"/>
    </location>
</feature>
<organism evidence="2 3">
    <name type="scientific">Microseira wollei NIES-4236</name>
    <dbReference type="NCBI Taxonomy" id="2530354"/>
    <lineage>
        <taxon>Bacteria</taxon>
        <taxon>Bacillati</taxon>
        <taxon>Cyanobacteriota</taxon>
        <taxon>Cyanophyceae</taxon>
        <taxon>Oscillatoriophycideae</taxon>
        <taxon>Aerosakkonematales</taxon>
        <taxon>Aerosakkonemataceae</taxon>
        <taxon>Microseira</taxon>
    </lineage>
</organism>
<protein>
    <submittedName>
        <fullName evidence="2">Uncharacterized protein</fullName>
    </submittedName>
</protein>
<accession>A0AAV3XRX9</accession>
<evidence type="ECO:0000313" key="3">
    <source>
        <dbReference type="Proteomes" id="UP001050975"/>
    </source>
</evidence>
<evidence type="ECO:0000313" key="2">
    <source>
        <dbReference type="EMBL" id="GET43679.1"/>
    </source>
</evidence>
<reference evidence="2" key="1">
    <citation type="submission" date="2019-10" db="EMBL/GenBank/DDBJ databases">
        <title>Draft genome sequece of Microseira wollei NIES-4236.</title>
        <authorList>
            <person name="Yamaguchi H."/>
            <person name="Suzuki S."/>
            <person name="Kawachi M."/>
        </authorList>
    </citation>
    <scope>NUCLEOTIDE SEQUENCE</scope>
    <source>
        <strain evidence="2">NIES-4236</strain>
    </source>
</reference>
<dbReference type="Proteomes" id="UP001050975">
    <property type="component" value="Unassembled WGS sequence"/>
</dbReference>
<keyword evidence="3" id="KW-1185">Reference proteome</keyword>
<evidence type="ECO:0000256" key="1">
    <source>
        <dbReference type="SAM" id="MobiDB-lite"/>
    </source>
</evidence>
<gene>
    <name evidence="2" type="ORF">MiSe_85040</name>
</gene>
<proteinExistence type="predicted"/>
<comment type="caution">
    <text evidence="2">The sequence shown here is derived from an EMBL/GenBank/DDBJ whole genome shotgun (WGS) entry which is preliminary data.</text>
</comment>
<dbReference type="AlphaFoldDB" id="A0AAV3XRX9"/>
<sequence>MEKEGGGPPPQKDFQILGGGGPRPPHTCITIFTLFTCTYLIAFAAEGINRAAIGTNAPKKASASASLSLCAAR</sequence>
<name>A0AAV3XRX9_9CYAN</name>